<reference evidence="2" key="1">
    <citation type="journal article" date="2022" name="Mol. Ecol. Resour.">
        <title>The genomes of chicory, endive, great burdock and yacon provide insights into Asteraceae palaeo-polyploidization history and plant inulin production.</title>
        <authorList>
            <person name="Fan W."/>
            <person name="Wang S."/>
            <person name="Wang H."/>
            <person name="Wang A."/>
            <person name="Jiang F."/>
            <person name="Liu H."/>
            <person name="Zhao H."/>
            <person name="Xu D."/>
            <person name="Zhang Y."/>
        </authorList>
    </citation>
    <scope>NUCLEOTIDE SEQUENCE [LARGE SCALE GENOMIC DNA]</scope>
    <source>
        <strain evidence="2">cv. Punajuju</strain>
    </source>
</reference>
<dbReference type="Proteomes" id="UP001055811">
    <property type="component" value="Linkage Group LG01"/>
</dbReference>
<sequence length="95" mass="10920">MEEEPHKIEAAKSKSKKAKSVKITRDFDSDYSAPTLASPFPQNPKKTDPTGTNEISDTHSNVQYERRTKYKNESRGSRVAEHQRRVVTEELEFHS</sequence>
<proteinExistence type="predicted"/>
<comment type="caution">
    <text evidence="1">The sequence shown here is derived from an EMBL/GenBank/DDBJ whole genome shotgun (WGS) entry which is preliminary data.</text>
</comment>
<name>A0ACB9H4P2_CICIN</name>
<reference evidence="1 2" key="2">
    <citation type="journal article" date="2022" name="Mol. Ecol. Resour.">
        <title>The genomes of chicory, endive, great burdock and yacon provide insights into Asteraceae paleo-polyploidization history and plant inulin production.</title>
        <authorList>
            <person name="Fan W."/>
            <person name="Wang S."/>
            <person name="Wang H."/>
            <person name="Wang A."/>
            <person name="Jiang F."/>
            <person name="Liu H."/>
            <person name="Zhao H."/>
            <person name="Xu D."/>
            <person name="Zhang Y."/>
        </authorList>
    </citation>
    <scope>NUCLEOTIDE SEQUENCE [LARGE SCALE GENOMIC DNA]</scope>
    <source>
        <strain evidence="2">cv. Punajuju</strain>
        <tissue evidence="1">Leaves</tissue>
    </source>
</reference>
<gene>
    <name evidence="1" type="ORF">L2E82_02749</name>
</gene>
<evidence type="ECO:0000313" key="2">
    <source>
        <dbReference type="Proteomes" id="UP001055811"/>
    </source>
</evidence>
<keyword evidence="2" id="KW-1185">Reference proteome</keyword>
<organism evidence="1 2">
    <name type="scientific">Cichorium intybus</name>
    <name type="common">Chicory</name>
    <dbReference type="NCBI Taxonomy" id="13427"/>
    <lineage>
        <taxon>Eukaryota</taxon>
        <taxon>Viridiplantae</taxon>
        <taxon>Streptophyta</taxon>
        <taxon>Embryophyta</taxon>
        <taxon>Tracheophyta</taxon>
        <taxon>Spermatophyta</taxon>
        <taxon>Magnoliopsida</taxon>
        <taxon>eudicotyledons</taxon>
        <taxon>Gunneridae</taxon>
        <taxon>Pentapetalae</taxon>
        <taxon>asterids</taxon>
        <taxon>campanulids</taxon>
        <taxon>Asterales</taxon>
        <taxon>Asteraceae</taxon>
        <taxon>Cichorioideae</taxon>
        <taxon>Cichorieae</taxon>
        <taxon>Cichoriinae</taxon>
        <taxon>Cichorium</taxon>
    </lineage>
</organism>
<evidence type="ECO:0000313" key="1">
    <source>
        <dbReference type="EMBL" id="KAI3789942.1"/>
    </source>
</evidence>
<dbReference type="EMBL" id="CM042009">
    <property type="protein sequence ID" value="KAI3789942.1"/>
    <property type="molecule type" value="Genomic_DNA"/>
</dbReference>
<protein>
    <submittedName>
        <fullName evidence="1">Uncharacterized protein</fullName>
    </submittedName>
</protein>
<accession>A0ACB9H4P2</accession>